<proteinExistence type="inferred from homology"/>
<keyword evidence="4" id="KW-0808">Transferase</keyword>
<gene>
    <name evidence="11" type="ORF">J4H91_09465</name>
</gene>
<evidence type="ECO:0000256" key="2">
    <source>
        <dbReference type="ARBA" id="ARBA00022475"/>
    </source>
</evidence>
<keyword evidence="6" id="KW-0448">Lipopolysaccharide biosynthesis</keyword>
<dbReference type="EMBL" id="JAGDYL010000015">
    <property type="protein sequence ID" value="MBO1805544.1"/>
    <property type="molecule type" value="Genomic_DNA"/>
</dbReference>
<evidence type="ECO:0000259" key="10">
    <source>
        <dbReference type="Pfam" id="PF00535"/>
    </source>
</evidence>
<dbReference type="GO" id="GO:0009103">
    <property type="term" value="P:lipopolysaccharide biosynthetic process"/>
    <property type="evidence" value="ECO:0007669"/>
    <property type="project" value="UniProtKB-KW"/>
</dbReference>
<protein>
    <submittedName>
        <fullName evidence="11">Glycosyltransferase</fullName>
    </submittedName>
</protein>
<dbReference type="Pfam" id="PF00535">
    <property type="entry name" value="Glycos_transf_2"/>
    <property type="match status" value="1"/>
</dbReference>
<dbReference type="AlphaFoldDB" id="A0A939LVF5"/>
<evidence type="ECO:0000256" key="5">
    <source>
        <dbReference type="ARBA" id="ARBA00022692"/>
    </source>
</evidence>
<accession>A0A939LVF5</accession>
<dbReference type="InterPro" id="IPR050256">
    <property type="entry name" value="Glycosyltransferase_2"/>
</dbReference>
<sequence>MPLNCTGEPNVNAAPGTTSQRVTVSVVIPVYRGEATIEQLVSELAAYRDGKITPAGRPFTLSEVRLVWDHGPDASDRVIRQLETQYPEWVRPVWLSRNFGQHAATVAGIGASGGNWVVTMDEDGQHDPAAIARMIDAAYAERASLVYGAPANKPPHGALRNAASWFAKRVVLPLLTSRDTPAFHSYRLIAGDAARAMAAYAGPDVYLDIALGWITTAVATIDVDMRREGREANNYRIRALLSHFWRLVLSSGNKPLRVVSIFGGLCAVAGLLFALWIVVSYLLGHDPGLVAGWASALVCTLVIGGVTLGSLGIIAEYLGLAATMSMGRPSFVVLEDPALRFGVPKDVGADHDSPKNSGLS</sequence>
<reference evidence="11" key="1">
    <citation type="submission" date="2021-03" db="EMBL/GenBank/DDBJ databases">
        <title>Leucobacter chromiisoli sp. nov., isolated from chromium-containing soil of chemical plant.</title>
        <authorList>
            <person name="Xu Z."/>
        </authorList>
    </citation>
    <scope>NUCLEOTIDE SEQUENCE</scope>
    <source>
        <strain evidence="11">A2</strain>
    </source>
</reference>
<evidence type="ECO:0000313" key="12">
    <source>
        <dbReference type="Proteomes" id="UP000664398"/>
    </source>
</evidence>
<keyword evidence="7 9" id="KW-1133">Transmembrane helix</keyword>
<dbReference type="Gene3D" id="3.90.550.10">
    <property type="entry name" value="Spore Coat Polysaccharide Biosynthesis Protein SpsA, Chain A"/>
    <property type="match status" value="1"/>
</dbReference>
<name>A0A939LVF5_9MICO</name>
<dbReference type="InterPro" id="IPR029044">
    <property type="entry name" value="Nucleotide-diphossugar_trans"/>
</dbReference>
<dbReference type="SUPFAM" id="SSF53448">
    <property type="entry name" value="Nucleotide-diphospho-sugar transferases"/>
    <property type="match status" value="1"/>
</dbReference>
<evidence type="ECO:0000256" key="9">
    <source>
        <dbReference type="SAM" id="Phobius"/>
    </source>
</evidence>
<keyword evidence="2" id="KW-1003">Cell membrane</keyword>
<keyword evidence="3" id="KW-0328">Glycosyltransferase</keyword>
<feature type="domain" description="Glycosyltransferase 2-like" evidence="10">
    <location>
        <begin position="25"/>
        <end position="164"/>
    </location>
</feature>
<evidence type="ECO:0000256" key="1">
    <source>
        <dbReference type="ARBA" id="ARBA00006739"/>
    </source>
</evidence>
<evidence type="ECO:0000256" key="7">
    <source>
        <dbReference type="ARBA" id="ARBA00022989"/>
    </source>
</evidence>
<dbReference type="InterPro" id="IPR001173">
    <property type="entry name" value="Glyco_trans_2-like"/>
</dbReference>
<evidence type="ECO:0000256" key="3">
    <source>
        <dbReference type="ARBA" id="ARBA00022676"/>
    </source>
</evidence>
<feature type="transmembrane region" description="Helical" evidence="9">
    <location>
        <begin position="256"/>
        <end position="279"/>
    </location>
</feature>
<dbReference type="PANTHER" id="PTHR48090:SF3">
    <property type="entry name" value="UNDECAPRENYL-PHOSPHATE 4-DEOXY-4-FORMAMIDO-L-ARABINOSE TRANSFERASE"/>
    <property type="match status" value="1"/>
</dbReference>
<comment type="similarity">
    <text evidence="1">Belongs to the glycosyltransferase 2 family.</text>
</comment>
<dbReference type="GO" id="GO:0099621">
    <property type="term" value="F:undecaprenyl-phosphate 4-deoxy-4-formamido-L-arabinose transferase activity"/>
    <property type="evidence" value="ECO:0007669"/>
    <property type="project" value="TreeGrafter"/>
</dbReference>
<evidence type="ECO:0000256" key="4">
    <source>
        <dbReference type="ARBA" id="ARBA00022679"/>
    </source>
</evidence>
<evidence type="ECO:0000256" key="8">
    <source>
        <dbReference type="ARBA" id="ARBA00023136"/>
    </source>
</evidence>
<organism evidence="11 12">
    <name type="scientific">Leucobacter ruminantium</name>
    <dbReference type="NCBI Taxonomy" id="1289170"/>
    <lineage>
        <taxon>Bacteria</taxon>
        <taxon>Bacillati</taxon>
        <taxon>Actinomycetota</taxon>
        <taxon>Actinomycetes</taxon>
        <taxon>Micrococcales</taxon>
        <taxon>Microbacteriaceae</taxon>
        <taxon>Leucobacter</taxon>
    </lineage>
</organism>
<comment type="caution">
    <text evidence="11">The sequence shown here is derived from an EMBL/GenBank/DDBJ whole genome shotgun (WGS) entry which is preliminary data.</text>
</comment>
<keyword evidence="5 9" id="KW-0812">Transmembrane</keyword>
<keyword evidence="8 9" id="KW-0472">Membrane</keyword>
<evidence type="ECO:0000256" key="6">
    <source>
        <dbReference type="ARBA" id="ARBA00022985"/>
    </source>
</evidence>
<keyword evidence="12" id="KW-1185">Reference proteome</keyword>
<dbReference type="PANTHER" id="PTHR48090">
    <property type="entry name" value="UNDECAPRENYL-PHOSPHATE 4-DEOXY-4-FORMAMIDO-L-ARABINOSE TRANSFERASE-RELATED"/>
    <property type="match status" value="1"/>
</dbReference>
<feature type="transmembrane region" description="Helical" evidence="9">
    <location>
        <begin position="291"/>
        <end position="318"/>
    </location>
</feature>
<dbReference type="GO" id="GO:0005886">
    <property type="term" value="C:plasma membrane"/>
    <property type="evidence" value="ECO:0007669"/>
    <property type="project" value="TreeGrafter"/>
</dbReference>
<dbReference type="Proteomes" id="UP000664398">
    <property type="component" value="Unassembled WGS sequence"/>
</dbReference>
<evidence type="ECO:0000313" key="11">
    <source>
        <dbReference type="EMBL" id="MBO1805544.1"/>
    </source>
</evidence>